<proteinExistence type="predicted"/>
<dbReference type="CTD" id="36341116"/>
<reference evidence="1 2" key="1">
    <citation type="journal article" date="2013" name="Nat. Genet.">
        <title>The genome of the hydatid tapeworm Echinococcus granulosus.</title>
        <authorList>
            <person name="Zheng H."/>
            <person name="Zhang W."/>
            <person name="Zhang L."/>
            <person name="Zhang Z."/>
            <person name="Li J."/>
            <person name="Lu G."/>
            <person name="Zhu Y."/>
            <person name="Wang Y."/>
            <person name="Huang Y."/>
            <person name="Liu J."/>
            <person name="Kang H."/>
            <person name="Chen J."/>
            <person name="Wang L."/>
            <person name="Chen A."/>
            <person name="Yu S."/>
            <person name="Gao Z."/>
            <person name="Jin L."/>
            <person name="Gu W."/>
            <person name="Wang Z."/>
            <person name="Zhao L."/>
            <person name="Shi B."/>
            <person name="Wen H."/>
            <person name="Lin R."/>
            <person name="Jones M.K."/>
            <person name="Brejova B."/>
            <person name="Vinar T."/>
            <person name="Zhao G."/>
            <person name="McManus D.P."/>
            <person name="Chen Z."/>
            <person name="Zhou Y."/>
            <person name="Wang S."/>
        </authorList>
    </citation>
    <scope>NUCLEOTIDE SEQUENCE [LARGE SCALE GENOMIC DNA]</scope>
</reference>
<name>W6UFS2_ECHGR</name>
<dbReference type="RefSeq" id="XP_024350977.1">
    <property type="nucleotide sequence ID" value="XM_024494650.1"/>
</dbReference>
<dbReference type="AlphaFoldDB" id="W6UFS2"/>
<protein>
    <submittedName>
        <fullName evidence="1">Uncharacterized protein</fullName>
    </submittedName>
</protein>
<keyword evidence="2" id="KW-1185">Reference proteome</keyword>
<sequence length="121" mass="14171">MGPGVAKLTNLSSQNTDRKREVHALRRRNHIFFLNLHDCFQSIKVHTCCSGVRSFIAMKNDHSSQHFTTHLNSNKLIRKEEIYAFSFLHNNYLIKKPIKSGTYKNTHFAVMKYQMREESNS</sequence>
<accession>W6UFS2</accession>
<dbReference type="KEGG" id="egl:EGR_05401"/>
<evidence type="ECO:0000313" key="2">
    <source>
        <dbReference type="Proteomes" id="UP000019149"/>
    </source>
</evidence>
<dbReference type="EMBL" id="APAU02000039">
    <property type="protein sequence ID" value="EUB59781.1"/>
    <property type="molecule type" value="Genomic_DNA"/>
</dbReference>
<gene>
    <name evidence="1" type="ORF">EGR_05401</name>
</gene>
<dbReference type="Proteomes" id="UP000019149">
    <property type="component" value="Unassembled WGS sequence"/>
</dbReference>
<evidence type="ECO:0000313" key="1">
    <source>
        <dbReference type="EMBL" id="EUB59781.1"/>
    </source>
</evidence>
<organism evidence="1 2">
    <name type="scientific">Echinococcus granulosus</name>
    <name type="common">Hydatid tapeworm</name>
    <dbReference type="NCBI Taxonomy" id="6210"/>
    <lineage>
        <taxon>Eukaryota</taxon>
        <taxon>Metazoa</taxon>
        <taxon>Spiralia</taxon>
        <taxon>Lophotrochozoa</taxon>
        <taxon>Platyhelminthes</taxon>
        <taxon>Cestoda</taxon>
        <taxon>Eucestoda</taxon>
        <taxon>Cyclophyllidea</taxon>
        <taxon>Taeniidae</taxon>
        <taxon>Echinococcus</taxon>
        <taxon>Echinococcus granulosus group</taxon>
    </lineage>
</organism>
<comment type="caution">
    <text evidence="1">The sequence shown here is derived from an EMBL/GenBank/DDBJ whole genome shotgun (WGS) entry which is preliminary data.</text>
</comment>
<dbReference type="GeneID" id="36341116"/>